<comment type="caution">
    <text evidence="2">The sequence shown here is derived from an EMBL/GenBank/DDBJ whole genome shotgun (WGS) entry which is preliminary data.</text>
</comment>
<dbReference type="EMBL" id="NBNE01012662">
    <property type="protein sequence ID" value="OWY95642.1"/>
    <property type="molecule type" value="Genomic_DNA"/>
</dbReference>
<gene>
    <name evidence="2" type="ORF">PHMEG_00034298</name>
</gene>
<sequence>DLFSGEYGPTDDVLAVAHDPLKLFFFFMPKDFWKDVAKESHRYFLQNLTARVDRMFENQKTPGKTTKKQFMNKESKKSDIKPHEVLHVLGLLLAHMLNPHRRRIREHWSRHGVGAVSRGTFNEWMSRNWLEHVMVNLHFTNNAGARASPTEL</sequence>
<dbReference type="STRING" id="4795.A0A225URC2"/>
<feature type="non-terminal residue" evidence="2">
    <location>
        <position position="1"/>
    </location>
</feature>
<keyword evidence="3" id="KW-1185">Reference proteome</keyword>
<dbReference type="InterPro" id="IPR029526">
    <property type="entry name" value="PGBD"/>
</dbReference>
<evidence type="ECO:0000313" key="3">
    <source>
        <dbReference type="Proteomes" id="UP000198211"/>
    </source>
</evidence>
<dbReference type="AlphaFoldDB" id="A0A225URC2"/>
<dbReference type="Pfam" id="PF13843">
    <property type="entry name" value="DDE_Tnp_1_7"/>
    <property type="match status" value="1"/>
</dbReference>
<evidence type="ECO:0000259" key="1">
    <source>
        <dbReference type="Pfam" id="PF13843"/>
    </source>
</evidence>
<dbReference type="OrthoDB" id="128268at2759"/>
<accession>A0A225URC2</accession>
<evidence type="ECO:0000313" key="2">
    <source>
        <dbReference type="EMBL" id="OWY95642.1"/>
    </source>
</evidence>
<organism evidence="2 3">
    <name type="scientific">Phytophthora megakarya</name>
    <dbReference type="NCBI Taxonomy" id="4795"/>
    <lineage>
        <taxon>Eukaryota</taxon>
        <taxon>Sar</taxon>
        <taxon>Stramenopiles</taxon>
        <taxon>Oomycota</taxon>
        <taxon>Peronosporomycetes</taxon>
        <taxon>Peronosporales</taxon>
        <taxon>Peronosporaceae</taxon>
        <taxon>Phytophthora</taxon>
    </lineage>
</organism>
<feature type="domain" description="PiggyBac transposable element-derived protein" evidence="1">
    <location>
        <begin position="19"/>
        <end position="146"/>
    </location>
</feature>
<reference evidence="3" key="1">
    <citation type="submission" date="2017-03" db="EMBL/GenBank/DDBJ databases">
        <title>Phytopthora megakarya and P. palmivora, two closely related causual agents of cacao black pod achieved similar genome size and gene model numbers by different mechanisms.</title>
        <authorList>
            <person name="Ali S."/>
            <person name="Shao J."/>
            <person name="Larry D.J."/>
            <person name="Kronmiller B."/>
            <person name="Shen D."/>
            <person name="Strem M.D."/>
            <person name="Melnick R.L."/>
            <person name="Guiltinan M.J."/>
            <person name="Tyler B.M."/>
            <person name="Meinhardt L.W."/>
            <person name="Bailey B.A."/>
        </authorList>
    </citation>
    <scope>NUCLEOTIDE SEQUENCE [LARGE SCALE GENOMIC DNA]</scope>
    <source>
        <strain evidence="3">zdho120</strain>
    </source>
</reference>
<name>A0A225URC2_9STRA</name>
<dbReference type="PANTHER" id="PTHR46599">
    <property type="entry name" value="PIGGYBAC TRANSPOSABLE ELEMENT-DERIVED PROTEIN 4"/>
    <property type="match status" value="1"/>
</dbReference>
<protein>
    <recommendedName>
        <fullName evidence="1">PiggyBac transposable element-derived protein domain-containing protein</fullName>
    </recommendedName>
</protein>
<proteinExistence type="predicted"/>
<dbReference type="PANTHER" id="PTHR46599:SF3">
    <property type="entry name" value="PIGGYBAC TRANSPOSABLE ELEMENT-DERIVED PROTEIN 4"/>
    <property type="match status" value="1"/>
</dbReference>
<dbReference type="Proteomes" id="UP000198211">
    <property type="component" value="Unassembled WGS sequence"/>
</dbReference>